<evidence type="ECO:0008006" key="4">
    <source>
        <dbReference type="Google" id="ProtNLM"/>
    </source>
</evidence>
<dbReference type="InterPro" id="IPR005247">
    <property type="entry name" value="YbhB_YbcL/LppC-like"/>
</dbReference>
<dbReference type="AlphaFoldDB" id="A0A1H6J431"/>
<accession>A0A1H6J431</accession>
<organism evidence="2 3">
    <name type="scientific">Mycolicibacterium rutilum</name>
    <name type="common">Mycobacterium rutilum</name>
    <dbReference type="NCBI Taxonomy" id="370526"/>
    <lineage>
        <taxon>Bacteria</taxon>
        <taxon>Bacillati</taxon>
        <taxon>Actinomycetota</taxon>
        <taxon>Actinomycetes</taxon>
        <taxon>Mycobacteriales</taxon>
        <taxon>Mycobacteriaceae</taxon>
        <taxon>Mycolicibacterium</taxon>
    </lineage>
</organism>
<keyword evidence="3" id="KW-1185">Reference proteome</keyword>
<comment type="similarity">
    <text evidence="1">Belongs to the UPF0098 family.</text>
</comment>
<gene>
    <name evidence="2" type="ORF">SAMN04489835_1212</name>
</gene>
<dbReference type="Proteomes" id="UP000182915">
    <property type="component" value="Chromosome I"/>
</dbReference>
<dbReference type="InterPro" id="IPR008914">
    <property type="entry name" value="PEBP"/>
</dbReference>
<dbReference type="SUPFAM" id="SSF49777">
    <property type="entry name" value="PEBP-like"/>
    <property type="match status" value="1"/>
</dbReference>
<dbReference type="CDD" id="cd00865">
    <property type="entry name" value="PEBP_bact_arch"/>
    <property type="match status" value="1"/>
</dbReference>
<dbReference type="Gene3D" id="3.90.280.10">
    <property type="entry name" value="PEBP-like"/>
    <property type="match status" value="1"/>
</dbReference>
<dbReference type="STRING" id="370526.SAMN04489835_1212"/>
<name>A0A1H6J431_MYCRU</name>
<proteinExistence type="inferred from homology"/>
<dbReference type="Pfam" id="PF01161">
    <property type="entry name" value="PBP"/>
    <property type="match status" value="1"/>
</dbReference>
<evidence type="ECO:0000256" key="1">
    <source>
        <dbReference type="ARBA" id="ARBA00007120"/>
    </source>
</evidence>
<sequence length="161" mass="17470">MLAGIDVPDTITVTSGAFQDGGTIPVKYAGEGVGDNQSPALRWSGVPQGTEALVLIIEDDDVPLPRPLMHTIAILEPQRDHIDEDALVAPSTDFRFIKTLLGHGYSGPRPIPGHGCHHYRFHLFALNNPVPGTIKTKSRLLQAIRQYATARGTLTGVYQRP</sequence>
<dbReference type="PANTHER" id="PTHR30289">
    <property type="entry name" value="UNCHARACTERIZED PROTEIN YBCL-RELATED"/>
    <property type="match status" value="1"/>
</dbReference>
<dbReference type="EMBL" id="LT629971">
    <property type="protein sequence ID" value="SEH54243.1"/>
    <property type="molecule type" value="Genomic_DNA"/>
</dbReference>
<protein>
    <recommendedName>
        <fullName evidence="4">Phospholipid-binding protein, PBP family</fullName>
    </recommendedName>
</protein>
<dbReference type="InterPro" id="IPR036610">
    <property type="entry name" value="PEBP-like_sf"/>
</dbReference>
<reference evidence="3" key="1">
    <citation type="submission" date="2016-10" db="EMBL/GenBank/DDBJ databases">
        <authorList>
            <person name="Varghese N."/>
            <person name="Submissions S."/>
        </authorList>
    </citation>
    <scope>NUCLEOTIDE SEQUENCE [LARGE SCALE GENOMIC DNA]</scope>
    <source>
        <strain evidence="3">DSM 45405</strain>
    </source>
</reference>
<dbReference type="PANTHER" id="PTHR30289:SF1">
    <property type="entry name" value="PEBP (PHOSPHATIDYLETHANOLAMINE-BINDING PROTEIN) FAMILY PROTEIN"/>
    <property type="match status" value="1"/>
</dbReference>
<evidence type="ECO:0000313" key="2">
    <source>
        <dbReference type="EMBL" id="SEH54243.1"/>
    </source>
</evidence>
<evidence type="ECO:0000313" key="3">
    <source>
        <dbReference type="Proteomes" id="UP000182915"/>
    </source>
</evidence>